<dbReference type="Gene3D" id="1.10.3210.10">
    <property type="entry name" value="Hypothetical protein af1432"/>
    <property type="match status" value="1"/>
</dbReference>
<dbReference type="Proteomes" id="UP001199044">
    <property type="component" value="Unassembled WGS sequence"/>
</dbReference>
<dbReference type="RefSeq" id="WP_225251340.1">
    <property type="nucleotide sequence ID" value="NZ_JAIWIU010000116.1"/>
</dbReference>
<feature type="domain" description="Response regulatory" evidence="2">
    <location>
        <begin position="2"/>
        <end position="115"/>
    </location>
</feature>
<dbReference type="PANTHER" id="PTHR33525:SF3">
    <property type="entry name" value="RIBONUCLEASE Y"/>
    <property type="match status" value="1"/>
</dbReference>
<dbReference type="Pfam" id="PF00072">
    <property type="entry name" value="Response_reg"/>
    <property type="match status" value="1"/>
</dbReference>
<dbReference type="Pfam" id="PF08668">
    <property type="entry name" value="HDOD"/>
    <property type="match status" value="1"/>
</dbReference>
<dbReference type="InterPro" id="IPR001789">
    <property type="entry name" value="Sig_transdc_resp-reg_receiver"/>
</dbReference>
<keyword evidence="1" id="KW-0597">Phosphoprotein</keyword>
<comment type="caution">
    <text evidence="4">The sequence shown here is derived from an EMBL/GenBank/DDBJ whole genome shotgun (WGS) entry which is preliminary data.</text>
</comment>
<evidence type="ECO:0000313" key="5">
    <source>
        <dbReference type="Proteomes" id="UP001199044"/>
    </source>
</evidence>
<dbReference type="PROSITE" id="PS51833">
    <property type="entry name" value="HDOD"/>
    <property type="match status" value="1"/>
</dbReference>
<dbReference type="EMBL" id="JAIWIU010000116">
    <property type="protein sequence ID" value="MCA2017682.1"/>
    <property type="molecule type" value="Genomic_DNA"/>
</dbReference>
<accession>A0ABS7YRL8</accession>
<keyword evidence="5" id="KW-1185">Reference proteome</keyword>
<protein>
    <submittedName>
        <fullName evidence="4">HDOD domain-containing protein</fullName>
    </submittedName>
</protein>
<dbReference type="SUPFAM" id="SSF109604">
    <property type="entry name" value="HD-domain/PDEase-like"/>
    <property type="match status" value="1"/>
</dbReference>
<organism evidence="4 5">
    <name type="scientific">Vibrio tritonius</name>
    <dbReference type="NCBI Taxonomy" id="1435069"/>
    <lineage>
        <taxon>Bacteria</taxon>
        <taxon>Pseudomonadati</taxon>
        <taxon>Pseudomonadota</taxon>
        <taxon>Gammaproteobacteria</taxon>
        <taxon>Vibrionales</taxon>
        <taxon>Vibrionaceae</taxon>
        <taxon>Vibrio</taxon>
    </lineage>
</organism>
<dbReference type="PROSITE" id="PS50110">
    <property type="entry name" value="RESPONSE_REGULATORY"/>
    <property type="match status" value="1"/>
</dbReference>
<feature type="domain" description="HDOD" evidence="3">
    <location>
        <begin position="136"/>
        <end position="325"/>
    </location>
</feature>
<dbReference type="Gene3D" id="3.40.50.2300">
    <property type="match status" value="1"/>
</dbReference>
<dbReference type="InterPro" id="IPR011006">
    <property type="entry name" value="CheY-like_superfamily"/>
</dbReference>
<dbReference type="PANTHER" id="PTHR33525">
    <property type="match status" value="1"/>
</dbReference>
<evidence type="ECO:0000313" key="4">
    <source>
        <dbReference type="EMBL" id="MCA2017682.1"/>
    </source>
</evidence>
<dbReference type="InterPro" id="IPR013976">
    <property type="entry name" value="HDOD"/>
</dbReference>
<proteinExistence type="predicted"/>
<name>A0ABS7YRL8_9VIBR</name>
<evidence type="ECO:0000259" key="3">
    <source>
        <dbReference type="PROSITE" id="PS51833"/>
    </source>
</evidence>
<dbReference type="InterPro" id="IPR052340">
    <property type="entry name" value="RNase_Y/CdgJ"/>
</dbReference>
<gene>
    <name evidence="4" type="ORF">LDJ79_16275</name>
</gene>
<dbReference type="SUPFAM" id="SSF52172">
    <property type="entry name" value="CheY-like"/>
    <property type="match status" value="1"/>
</dbReference>
<evidence type="ECO:0000259" key="2">
    <source>
        <dbReference type="PROSITE" id="PS50110"/>
    </source>
</evidence>
<sequence length="369" mass="41211">MRILLVDDDQLVLNGLRRALFSSDNQVITANGGQEALDILSHEECDLIISDMMMPNMNGSELLETVSKKYPWIIRASLSGHADPMITVKGGFYAHQAFMKPCDTAVLKGEIGRISDMLNQFPDRLIQNAIGTITSLPVAPKVYFRIKEMIQSNTASLSDIASIIEQDPAISAKMIQMANNAIFRGKSAVKSVDAAVSRLGLQIVVNVVAMLELYVCQQDKPSNALDSLWKQSLDVALVMGKLAPEKQRLEAMSIGILHQIGEFVRTMILPDLMKAYLRDKEQDGDKKYLEKYLFHTKSEQLGAYLLHLWGFPLQVIESILNQNDYDKIMLQPYSLMTMLFVAKKVVSSEEIPQEMVDQFNLGPQLAAIT</sequence>
<feature type="modified residue" description="4-aspartylphosphate" evidence="1">
    <location>
        <position position="51"/>
    </location>
</feature>
<reference evidence="5" key="1">
    <citation type="submission" date="2023-07" db="EMBL/GenBank/DDBJ databases">
        <title>Molecular identification of indigenous halophilic bacteria isolated from red sea cost, biodegradation of synthetic dyes and assessment of degraded metabolite toxicity.</title>
        <authorList>
            <person name="Chaieb K."/>
            <person name="Altayb H.N."/>
        </authorList>
    </citation>
    <scope>NUCLEOTIDE SEQUENCE [LARGE SCALE GENOMIC DNA]</scope>
    <source>
        <strain evidence="5">K20</strain>
    </source>
</reference>
<evidence type="ECO:0000256" key="1">
    <source>
        <dbReference type="PROSITE-ProRule" id="PRU00169"/>
    </source>
</evidence>
<dbReference type="SMART" id="SM00448">
    <property type="entry name" value="REC"/>
    <property type="match status" value="1"/>
</dbReference>